<comment type="caution">
    <text evidence="3">The sequence shown here is derived from an EMBL/GenBank/DDBJ whole genome shotgun (WGS) entry which is preliminary data.</text>
</comment>
<reference evidence="3 4" key="1">
    <citation type="journal article" date="2018" name="Nat. Ecol. Evol.">
        <title>Genomic signatures of mitonuclear coevolution across populations of Tigriopus californicus.</title>
        <authorList>
            <person name="Barreto F.S."/>
            <person name="Watson E.T."/>
            <person name="Lima T.G."/>
            <person name="Willett C.S."/>
            <person name="Edmands S."/>
            <person name="Li W."/>
            <person name="Burton R.S."/>
        </authorList>
    </citation>
    <scope>NUCLEOTIDE SEQUENCE [LARGE SCALE GENOMIC DNA]</scope>
    <source>
        <strain evidence="3 4">San Diego</strain>
    </source>
</reference>
<dbReference type="SUPFAM" id="SSF55729">
    <property type="entry name" value="Acyl-CoA N-acyltransferases (Nat)"/>
    <property type="match status" value="1"/>
</dbReference>
<evidence type="ECO:0000313" key="3">
    <source>
        <dbReference type="EMBL" id="TRY75423.1"/>
    </source>
</evidence>
<evidence type="ECO:0000259" key="2">
    <source>
        <dbReference type="Pfam" id="PF13880"/>
    </source>
</evidence>
<feature type="compositionally biased region" description="Basic residues" evidence="1">
    <location>
        <begin position="51"/>
        <end position="60"/>
    </location>
</feature>
<evidence type="ECO:0000313" key="4">
    <source>
        <dbReference type="Proteomes" id="UP000318571"/>
    </source>
</evidence>
<dbReference type="EMBL" id="VCGU01000005">
    <property type="protein sequence ID" value="TRY75423.1"/>
    <property type="molecule type" value="Genomic_DNA"/>
</dbReference>
<gene>
    <name evidence="3" type="ORF">TCAL_16794</name>
</gene>
<dbReference type="Proteomes" id="UP000318571">
    <property type="component" value="Chromosome 2"/>
</dbReference>
<dbReference type="GO" id="GO:0005634">
    <property type="term" value="C:nucleus"/>
    <property type="evidence" value="ECO:0007669"/>
    <property type="project" value="TreeGrafter"/>
</dbReference>
<dbReference type="Pfam" id="PF13880">
    <property type="entry name" value="Acetyltransf_13"/>
    <property type="match status" value="1"/>
</dbReference>
<accession>A0A553PCL8</accession>
<dbReference type="Gene3D" id="3.40.630.30">
    <property type="match status" value="1"/>
</dbReference>
<protein>
    <recommendedName>
        <fullName evidence="2">N-acetyltransferase ESCO acetyl-transferase domain-containing protein</fullName>
    </recommendedName>
</protein>
<dbReference type="AlphaFoldDB" id="A0A553PCL8"/>
<dbReference type="GO" id="GO:0000785">
    <property type="term" value="C:chromatin"/>
    <property type="evidence" value="ECO:0007669"/>
    <property type="project" value="TreeGrafter"/>
</dbReference>
<dbReference type="CDD" id="cd04301">
    <property type="entry name" value="NAT_SF"/>
    <property type="match status" value="1"/>
</dbReference>
<dbReference type="STRING" id="6832.A0A553PCL8"/>
<dbReference type="GO" id="GO:0007064">
    <property type="term" value="P:mitotic sister chromatid cohesion"/>
    <property type="evidence" value="ECO:0007669"/>
    <property type="project" value="TreeGrafter"/>
</dbReference>
<feature type="compositionally biased region" description="Basic and acidic residues" evidence="1">
    <location>
        <begin position="85"/>
        <end position="96"/>
    </location>
</feature>
<name>A0A553PCL8_TIGCA</name>
<sequence length="523" mass="58743">MSSRLVGVMATPTRDQRRQRSISPSSILSPSPRNRKRSVATEPRPTAGPSRLKRPTKAKRSIFGLNKGVNHAIKKPKPVKTPAVKTEKSPKPEKTPKPCKPMFKVAPGLTGTLSSSVNFVVKNGQYQFLRRRSPRKSPSKVCYLNNVAALVGSPVVRRTPRLFSPSSHQDYLQPHGPSPGKASRFIPSPVRHSPVKFDKEDEDIAQDVSGILESLDEAEPEDRSSDYVEYVDEDELNQVAWDAVNEIESLNYEVGMATGVVNGELDTLRYDDESSNDTLLRTPKKNALASPLNLTPRQSDRKGTPQKDDFVTPLKKPSTPRRSTRNTPNKENDDHKYLGIVAFPGWKVERCVFEDPINDSKILYVKTKDPKRHWDKVKAVLEVVDEFLGVSQSGLRQESRSEALLYVLGKRVIGFLLAEPLLETDQLSKSFFKQDSRVVQDLQLNGSSRRKLCGVSRIWVHEEHQRQGIATKLMDCLRSQYHLPMVMQKNMLALSHTSEMGSAFATKYFGSSKFLVYRPGPNT</sequence>
<feature type="region of interest" description="Disordered" evidence="1">
    <location>
        <begin position="1"/>
        <end position="101"/>
    </location>
</feature>
<feature type="domain" description="N-acetyltransferase ESCO acetyl-transferase" evidence="2">
    <location>
        <begin position="452"/>
        <end position="517"/>
    </location>
</feature>
<organism evidence="3 4">
    <name type="scientific">Tigriopus californicus</name>
    <name type="common">Marine copepod</name>
    <dbReference type="NCBI Taxonomy" id="6832"/>
    <lineage>
        <taxon>Eukaryota</taxon>
        <taxon>Metazoa</taxon>
        <taxon>Ecdysozoa</taxon>
        <taxon>Arthropoda</taxon>
        <taxon>Crustacea</taxon>
        <taxon>Multicrustacea</taxon>
        <taxon>Hexanauplia</taxon>
        <taxon>Copepoda</taxon>
        <taxon>Harpacticoida</taxon>
        <taxon>Harpacticidae</taxon>
        <taxon>Tigriopus</taxon>
    </lineage>
</organism>
<dbReference type="InterPro" id="IPR028009">
    <property type="entry name" value="ESCO_Acetyltransf_dom"/>
</dbReference>
<feature type="compositionally biased region" description="Basic and acidic residues" evidence="1">
    <location>
        <begin position="298"/>
        <end position="310"/>
    </location>
</feature>
<dbReference type="PANTHER" id="PTHR45884">
    <property type="entry name" value="N-ACETYLTRANSFERASE ECO"/>
    <property type="match status" value="1"/>
</dbReference>
<feature type="region of interest" description="Disordered" evidence="1">
    <location>
        <begin position="162"/>
        <end position="195"/>
    </location>
</feature>
<proteinExistence type="predicted"/>
<dbReference type="PANTHER" id="PTHR45884:SF2">
    <property type="entry name" value="N-ACETYLTRANSFERASE ECO"/>
    <property type="match status" value="1"/>
</dbReference>
<keyword evidence="4" id="KW-1185">Reference proteome</keyword>
<evidence type="ECO:0000256" key="1">
    <source>
        <dbReference type="SAM" id="MobiDB-lite"/>
    </source>
</evidence>
<dbReference type="GO" id="GO:0061733">
    <property type="term" value="F:protein-lysine-acetyltransferase activity"/>
    <property type="evidence" value="ECO:0007669"/>
    <property type="project" value="TreeGrafter"/>
</dbReference>
<feature type="compositionally biased region" description="Low complexity" evidence="1">
    <location>
        <begin position="21"/>
        <end position="32"/>
    </location>
</feature>
<feature type="region of interest" description="Disordered" evidence="1">
    <location>
        <begin position="284"/>
        <end position="334"/>
    </location>
</feature>
<dbReference type="InterPro" id="IPR016181">
    <property type="entry name" value="Acyl_CoA_acyltransferase"/>
</dbReference>